<dbReference type="SUPFAM" id="SSF54695">
    <property type="entry name" value="POZ domain"/>
    <property type="match status" value="1"/>
</dbReference>
<dbReference type="Pfam" id="PF00651">
    <property type="entry name" value="BTB"/>
    <property type="match status" value="1"/>
</dbReference>
<dbReference type="CDD" id="cd18186">
    <property type="entry name" value="BTB_POZ_ZBTB_KLHL-like"/>
    <property type="match status" value="1"/>
</dbReference>
<dbReference type="EMBL" id="CAXLJM020000093">
    <property type="protein sequence ID" value="CAL8132802.1"/>
    <property type="molecule type" value="Genomic_DNA"/>
</dbReference>
<dbReference type="SMART" id="SM00225">
    <property type="entry name" value="BTB"/>
    <property type="match status" value="1"/>
</dbReference>
<dbReference type="PROSITE" id="PS50097">
    <property type="entry name" value="BTB"/>
    <property type="match status" value="1"/>
</dbReference>
<evidence type="ECO:0000259" key="1">
    <source>
        <dbReference type="PROSITE" id="PS50097"/>
    </source>
</evidence>
<dbReference type="PANTHER" id="PTHR24413">
    <property type="entry name" value="SPECKLE-TYPE POZ PROTEIN"/>
    <property type="match status" value="1"/>
</dbReference>
<accession>A0ABP1RPX6</accession>
<dbReference type="InterPro" id="IPR000210">
    <property type="entry name" value="BTB/POZ_dom"/>
</dbReference>
<feature type="domain" description="BTB" evidence="1">
    <location>
        <begin position="217"/>
        <end position="285"/>
    </location>
</feature>
<dbReference type="Proteomes" id="UP001642540">
    <property type="component" value="Unassembled WGS sequence"/>
</dbReference>
<organism evidence="2 3">
    <name type="scientific">Orchesella dallaii</name>
    <dbReference type="NCBI Taxonomy" id="48710"/>
    <lineage>
        <taxon>Eukaryota</taxon>
        <taxon>Metazoa</taxon>
        <taxon>Ecdysozoa</taxon>
        <taxon>Arthropoda</taxon>
        <taxon>Hexapoda</taxon>
        <taxon>Collembola</taxon>
        <taxon>Entomobryomorpha</taxon>
        <taxon>Entomobryoidea</taxon>
        <taxon>Orchesellidae</taxon>
        <taxon>Orchesellinae</taxon>
        <taxon>Orchesella</taxon>
    </lineage>
</organism>
<gene>
    <name evidence="2" type="ORF">ODALV1_LOCUS24769</name>
</gene>
<proteinExistence type="predicted"/>
<protein>
    <recommendedName>
        <fullName evidence="1">BTB domain-containing protein</fullName>
    </recommendedName>
</protein>
<dbReference type="Gene3D" id="3.30.710.10">
    <property type="entry name" value="Potassium Channel Kv1.1, Chain A"/>
    <property type="match status" value="1"/>
</dbReference>
<comment type="caution">
    <text evidence="2">The sequence shown here is derived from an EMBL/GenBank/DDBJ whole genome shotgun (WGS) entry which is preliminary data.</text>
</comment>
<name>A0ABP1RPX6_9HEXA</name>
<sequence length="392" mass="44976">MGSSRHKITLTDIGTSQTTIGQHNQKHKERLTLSLFDGNLKTLVNYFKEHYIYHEDDNAFLESVFNILENVSHQDLKTSVEMVIDYTEEQYKVALRICLPPIFVEKVKGFLINPKLVIRGDFIVTSGKTSGSGSNSKSGLPNRNCTFYHSDIDLLQEKSVQSFQGDHHILDIMNGSKFVSKIVVYTTISMEWERFGLDLHEERVNVLEKLLNHKFFTDCVIVAENKAEVSCHRNVIAAHSDVLFAMLTSGMKESQTNRIEMEEVSEAGVDSLVNYFYRNKVDENTDEQVALELLQTAHKYNISKLEAVMLNTVYSKPDEWLSIGNVLHLYLYSRNVDGFCYEMLRQRMFKIMKKFPVKLKDSEEFKRFVNAGAQVETDTEFAEVIKLCMSSA</sequence>
<evidence type="ECO:0000313" key="3">
    <source>
        <dbReference type="Proteomes" id="UP001642540"/>
    </source>
</evidence>
<dbReference type="InterPro" id="IPR011333">
    <property type="entry name" value="SKP1/BTB/POZ_sf"/>
</dbReference>
<reference evidence="2 3" key="1">
    <citation type="submission" date="2024-08" db="EMBL/GenBank/DDBJ databases">
        <authorList>
            <person name="Cucini C."/>
            <person name="Frati F."/>
        </authorList>
    </citation>
    <scope>NUCLEOTIDE SEQUENCE [LARGE SCALE GENOMIC DNA]</scope>
</reference>
<evidence type="ECO:0000313" key="2">
    <source>
        <dbReference type="EMBL" id="CAL8132802.1"/>
    </source>
</evidence>
<keyword evidence="3" id="KW-1185">Reference proteome</keyword>